<feature type="region of interest" description="Disordered" evidence="1">
    <location>
        <begin position="170"/>
        <end position="199"/>
    </location>
</feature>
<keyword evidence="4" id="KW-1185">Reference proteome</keyword>
<evidence type="ECO:0008006" key="5">
    <source>
        <dbReference type="Google" id="ProtNLM"/>
    </source>
</evidence>
<evidence type="ECO:0000313" key="3">
    <source>
        <dbReference type="EMBL" id="RMJ17386.1"/>
    </source>
</evidence>
<feature type="transmembrane region" description="Helical" evidence="2">
    <location>
        <begin position="21"/>
        <end position="43"/>
    </location>
</feature>
<evidence type="ECO:0000256" key="2">
    <source>
        <dbReference type="SAM" id="Phobius"/>
    </source>
</evidence>
<dbReference type="EMBL" id="NKUJ01000033">
    <property type="protein sequence ID" value="RMJ17386.1"/>
    <property type="molecule type" value="Genomic_DNA"/>
</dbReference>
<keyword evidence="2" id="KW-0472">Membrane</keyword>
<gene>
    <name evidence="3" type="ORF">CDV36_002938</name>
</gene>
<dbReference type="OrthoDB" id="5223409at2759"/>
<reference evidence="3 4" key="1">
    <citation type="submission" date="2017-06" db="EMBL/GenBank/DDBJ databases">
        <title>Comparative genomic analysis of Ambrosia Fusariam Clade fungi.</title>
        <authorList>
            <person name="Stajich J.E."/>
            <person name="Carrillo J."/>
            <person name="Kijimoto T."/>
            <person name="Eskalen A."/>
            <person name="O'Donnell K."/>
            <person name="Kasson M."/>
        </authorList>
    </citation>
    <scope>NUCLEOTIDE SEQUENCE [LARGE SCALE GENOMIC DNA]</scope>
    <source>
        <strain evidence="3">UCR3666</strain>
    </source>
</reference>
<comment type="caution">
    <text evidence="3">The sequence shown here is derived from an EMBL/GenBank/DDBJ whole genome shotgun (WGS) entry which is preliminary data.</text>
</comment>
<organism evidence="3 4">
    <name type="scientific">Fusarium kuroshium</name>
    <dbReference type="NCBI Taxonomy" id="2010991"/>
    <lineage>
        <taxon>Eukaryota</taxon>
        <taxon>Fungi</taxon>
        <taxon>Dikarya</taxon>
        <taxon>Ascomycota</taxon>
        <taxon>Pezizomycotina</taxon>
        <taxon>Sordariomycetes</taxon>
        <taxon>Hypocreomycetidae</taxon>
        <taxon>Hypocreales</taxon>
        <taxon>Nectriaceae</taxon>
        <taxon>Fusarium</taxon>
        <taxon>Fusarium solani species complex</taxon>
    </lineage>
</organism>
<proteinExistence type="predicted"/>
<sequence>MSTTTTSTHGLTVTGVPKMPLWLTILRVAALVLSLGVLIAAAYHLSLLGGWSQYYVGSNPAGFLIFDSIFTFLILGGMLAAEFFAPHMYLRLLFVGALILDAIFWLSAWAWAASWTSRYYSVYHAAGFGLYAELEAWGASMLAGSVLGAFTWVVIIVITVFFVKACMDSPQDSSFSPRAPTDPEMGQPKPEGMSQPQYA</sequence>
<keyword evidence="2" id="KW-0812">Transmembrane</keyword>
<accession>A0A3M2SIK0</accession>
<dbReference type="STRING" id="2010991.A0A3M2SIK0"/>
<name>A0A3M2SIK0_9HYPO</name>
<evidence type="ECO:0000313" key="4">
    <source>
        <dbReference type="Proteomes" id="UP000277212"/>
    </source>
</evidence>
<feature type="transmembrane region" description="Helical" evidence="2">
    <location>
        <begin position="137"/>
        <end position="163"/>
    </location>
</feature>
<feature type="transmembrane region" description="Helical" evidence="2">
    <location>
        <begin position="63"/>
        <end position="85"/>
    </location>
</feature>
<feature type="transmembrane region" description="Helical" evidence="2">
    <location>
        <begin position="92"/>
        <end position="112"/>
    </location>
</feature>
<keyword evidence="2" id="KW-1133">Transmembrane helix</keyword>
<protein>
    <recommendedName>
        <fullName evidence="5">MARVEL domain-containing protein</fullName>
    </recommendedName>
</protein>
<dbReference type="AlphaFoldDB" id="A0A3M2SIK0"/>
<evidence type="ECO:0000256" key="1">
    <source>
        <dbReference type="SAM" id="MobiDB-lite"/>
    </source>
</evidence>
<dbReference type="Proteomes" id="UP000277212">
    <property type="component" value="Unassembled WGS sequence"/>
</dbReference>